<evidence type="ECO:0000313" key="2">
    <source>
        <dbReference type="Proteomes" id="UP000007014"/>
    </source>
</evidence>
<accession>M1VH77</accession>
<proteinExistence type="predicted"/>
<gene>
    <name evidence="1" type="ORF">CYME_CMJ045C</name>
</gene>
<dbReference type="GeneID" id="16994133"/>
<name>M1VH77_CYAM1</name>
<evidence type="ECO:0000313" key="1">
    <source>
        <dbReference type="EMBL" id="BAM80188.1"/>
    </source>
</evidence>
<dbReference type="Gramene" id="CMJ045CT">
    <property type="protein sequence ID" value="CMJ045CT"/>
    <property type="gene ID" value="CMJ045C"/>
</dbReference>
<dbReference type="KEGG" id="cme:CYME_CMJ045C"/>
<dbReference type="Proteomes" id="UP000007014">
    <property type="component" value="Chromosome 10"/>
</dbReference>
<keyword evidence="2" id="KW-1185">Reference proteome</keyword>
<sequence length="1348" mass="148511">MSCADGALASLMTTVHNAIANTATCLQQCLETLTEDLRSQLCSGQQQQVVPQRRRELFFRLRAWAAATARSKVRILEFATSGANALRQNGVISFDEQLLEWFATQLAHVQPEDRNGNSIVSPPETHHLAALFVLVEALRSWIQVQTKLVNLQRTGQHTKKRVQELETLEEWYEWWRSKGLAALWRIVSEAFLKLLYGLASERGLLEFPASNLRSTAEAHLGMRLWLISVLERMMLLWMEVFLQNTVDPAVEISDTDSSTESEQSIHLPPSGWPEALALYSVRLVQGVAAVFAFASREASRSSPSLSSSLPTPSSPYLNLALTTMEATRILSRVHCTCWASPEQAKQFLISLMRALFKSTDPALRTTSAVTFEEVARDALHFDVMRLVVRSHGLDAVCLAMEQIAAGEVSSPSGLWMALCHCGSAWMESPDVVNALVAADLQEAEQTDERMVDLVDGFLNMWDSTLWHASQRQAARTFTDESPGRPQQAAARGLDSIPEVAPDHEHYAGFFLDCTYQIIESFLVSFLPRYVSALVARQCPPTLDWFPESQCSARLAVVASLLRWATRPRLAAETSSSGAPILPHGLQLVGILERLVNQTLAHWQEAANSTSTPAGVLLVLLLTLLGELIGDENLHDMDASASMHVPAAVMLQTCASLGIEHWCPWLEAVLHPPVRMLAAVAQQAPALATCASGTRSDVDLAVMATLFDTLRRWSVITGPGPDPQAAVHRLCANWLLPAETAVHLRSLLASNRFVELLGFSDEAQTSWRFLWLDRIRQTLDTVCVLHATNGAAAAAAALNLLLQASRSWPSPASLAAETAWWEQLVALALPPQEEPWCERGYPWRPSELIRLGECLGWAATKLLAVDEVHTMGPLSLWSACVTWWLQWIHPRVATLSNGNAIDHVRSGMAGAVSLSPRDVSQVEERALHTLCLLRGLSRVLQRISMPDIVDPMDILAIAQQALCTFFAISRSCSGVLRAVFYWLADLVRARVLSLQRLLEALGEPLFQTALETWLEPMARADRWCTPSSDFAGSVVDHTTENLISWLAFWRAICDRCPVPASQRYVRSGSAPHAAGASSGALAPAVYQRLWQMGLGQFLTLLHRADALWQILQVPCLQSELAAAIAAAAWLSIPYDTCLSVHDRNELRNVLYVLLTRAHSASVVSSAAEAVADIWTHREASAYQISEAVLNPPDGVPKSAADDLDSERDAWIRFVPVVLQLLLTAFGSFRTQEALEDALFHMLLGMRCPPAVLHAQFMLVDWFAVRAALLEPIGTDQHLECSAGGAANAVATEPVARCCRLASEALCAVGCRDPHDATNGTSVQACFRREWRRWLQALRVQVFLEQVAET</sequence>
<dbReference type="RefSeq" id="XP_005534795.1">
    <property type="nucleotide sequence ID" value="XM_005534738.1"/>
</dbReference>
<reference evidence="1 2" key="1">
    <citation type="journal article" date="2004" name="Nature">
        <title>Genome sequence of the ultrasmall unicellular red alga Cyanidioschyzon merolae 10D.</title>
        <authorList>
            <person name="Matsuzaki M."/>
            <person name="Misumi O."/>
            <person name="Shin-i T."/>
            <person name="Maruyama S."/>
            <person name="Takahara M."/>
            <person name="Miyagishima S."/>
            <person name="Mori T."/>
            <person name="Nishida K."/>
            <person name="Yagisawa F."/>
            <person name="Nishida K."/>
            <person name="Yoshida Y."/>
            <person name="Nishimura Y."/>
            <person name="Nakao S."/>
            <person name="Kobayashi T."/>
            <person name="Momoyama Y."/>
            <person name="Higashiyama T."/>
            <person name="Minoda A."/>
            <person name="Sano M."/>
            <person name="Nomoto H."/>
            <person name="Oishi K."/>
            <person name="Hayashi H."/>
            <person name="Ohta F."/>
            <person name="Nishizaka S."/>
            <person name="Haga S."/>
            <person name="Miura S."/>
            <person name="Morishita T."/>
            <person name="Kabeya Y."/>
            <person name="Terasawa K."/>
            <person name="Suzuki Y."/>
            <person name="Ishii Y."/>
            <person name="Asakawa S."/>
            <person name="Takano H."/>
            <person name="Ohta N."/>
            <person name="Kuroiwa H."/>
            <person name="Tanaka K."/>
            <person name="Shimizu N."/>
            <person name="Sugano S."/>
            <person name="Sato N."/>
            <person name="Nozaki H."/>
            <person name="Ogasawara N."/>
            <person name="Kohara Y."/>
            <person name="Kuroiwa T."/>
        </authorList>
    </citation>
    <scope>NUCLEOTIDE SEQUENCE [LARGE SCALE GENOMIC DNA]</scope>
    <source>
        <strain evidence="1 2">10D</strain>
    </source>
</reference>
<protein>
    <submittedName>
        <fullName evidence="1">Uncharacterized protein</fullName>
    </submittedName>
</protein>
<dbReference type="EMBL" id="AP006492">
    <property type="protein sequence ID" value="BAM80188.1"/>
    <property type="molecule type" value="Genomic_DNA"/>
</dbReference>
<dbReference type="HOGENOM" id="CLU_257899_0_0_1"/>
<reference evidence="1 2" key="2">
    <citation type="journal article" date="2007" name="BMC Biol.">
        <title>A 100%-complete sequence reveals unusually simple genomic features in the hot-spring red alga Cyanidioschyzon merolae.</title>
        <authorList>
            <person name="Nozaki H."/>
            <person name="Takano H."/>
            <person name="Misumi O."/>
            <person name="Terasawa K."/>
            <person name="Matsuzaki M."/>
            <person name="Maruyama S."/>
            <person name="Nishida K."/>
            <person name="Yagisawa F."/>
            <person name="Yoshida Y."/>
            <person name="Fujiwara T."/>
            <person name="Takio S."/>
            <person name="Tamura K."/>
            <person name="Chung S.J."/>
            <person name="Nakamura S."/>
            <person name="Kuroiwa H."/>
            <person name="Tanaka K."/>
            <person name="Sato N."/>
            <person name="Kuroiwa T."/>
        </authorList>
    </citation>
    <scope>NUCLEOTIDE SEQUENCE [LARGE SCALE GENOMIC DNA]</scope>
    <source>
        <strain evidence="1 2">10D</strain>
    </source>
</reference>
<dbReference type="OrthoDB" id="10635467at2759"/>
<organism evidence="1 2">
    <name type="scientific">Cyanidioschyzon merolae (strain NIES-3377 / 10D)</name>
    <name type="common">Unicellular red alga</name>
    <dbReference type="NCBI Taxonomy" id="280699"/>
    <lineage>
        <taxon>Eukaryota</taxon>
        <taxon>Rhodophyta</taxon>
        <taxon>Bangiophyceae</taxon>
        <taxon>Cyanidiales</taxon>
        <taxon>Cyanidiaceae</taxon>
        <taxon>Cyanidioschyzon</taxon>
    </lineage>
</organism>